<proteinExistence type="predicted"/>
<dbReference type="Proteomes" id="UP001054252">
    <property type="component" value="Unassembled WGS sequence"/>
</dbReference>
<feature type="region of interest" description="Disordered" evidence="2">
    <location>
        <begin position="158"/>
        <end position="210"/>
    </location>
</feature>
<protein>
    <submittedName>
        <fullName evidence="3">Uncharacterized protein</fullName>
    </submittedName>
</protein>
<feature type="coiled-coil region" evidence="1">
    <location>
        <begin position="275"/>
        <end position="330"/>
    </location>
</feature>
<keyword evidence="4" id="KW-1185">Reference proteome</keyword>
<dbReference type="EMBL" id="BPVZ01000063">
    <property type="protein sequence ID" value="GKV23673.1"/>
    <property type="molecule type" value="Genomic_DNA"/>
</dbReference>
<evidence type="ECO:0000256" key="1">
    <source>
        <dbReference type="SAM" id="Coils"/>
    </source>
</evidence>
<keyword evidence="1" id="KW-0175">Coiled coil</keyword>
<sequence>MGELGHLVENYGIVPHVLVRLIGSEELACLAPRDHWMPLYAHYLAVGLRFPILELLVALLKEYGLGLTQLVSNGIRLVVGFLGRGDGEIKELSRWKGKRRNPNHYQLGKVEKDEVERLERGGGELMNIMYLTSPEVVESSGIYGRSSLSREEMNRLRAGGKTVRLSEKRSKVSALGAQEERVGGGSSRPHLGGGPRAEVGPNSKPRKGTIEEIDPALREVEAMALGREKSFVPYPRQVASFYESGRTVAKRFIGSHILEVATNGGSGVVWQALERIALVKKNEELSHQNEEVEKNFGELTSELEKVKEELANSKRLIKLEEQKRKKCEEALARRDCELAKVMDLYRLPTLVMAFTDCRKKVKAQNLDVDMISITFGPEEIEVEENGDSKTTEFHPEVKLTWEWDEAGNTILSPTLDFEFVAVDEEEADNM</sequence>
<evidence type="ECO:0000256" key="2">
    <source>
        <dbReference type="SAM" id="MobiDB-lite"/>
    </source>
</evidence>
<reference evidence="3 4" key="1">
    <citation type="journal article" date="2021" name="Commun. Biol.">
        <title>The genome of Shorea leprosula (Dipterocarpaceae) highlights the ecological relevance of drought in aseasonal tropical rainforests.</title>
        <authorList>
            <person name="Ng K.K.S."/>
            <person name="Kobayashi M.J."/>
            <person name="Fawcett J.A."/>
            <person name="Hatakeyama M."/>
            <person name="Paape T."/>
            <person name="Ng C.H."/>
            <person name="Ang C.C."/>
            <person name="Tnah L.H."/>
            <person name="Lee C.T."/>
            <person name="Nishiyama T."/>
            <person name="Sese J."/>
            <person name="O'Brien M.J."/>
            <person name="Copetti D."/>
            <person name="Mohd Noor M.I."/>
            <person name="Ong R.C."/>
            <person name="Putra M."/>
            <person name="Sireger I.Z."/>
            <person name="Indrioko S."/>
            <person name="Kosugi Y."/>
            <person name="Izuno A."/>
            <person name="Isagi Y."/>
            <person name="Lee S.L."/>
            <person name="Shimizu K.K."/>
        </authorList>
    </citation>
    <scope>NUCLEOTIDE SEQUENCE [LARGE SCALE GENOMIC DNA]</scope>
    <source>
        <strain evidence="3">214</strain>
    </source>
</reference>
<evidence type="ECO:0000313" key="3">
    <source>
        <dbReference type="EMBL" id="GKV23673.1"/>
    </source>
</evidence>
<gene>
    <name evidence="3" type="ORF">SLEP1_g33375</name>
</gene>
<evidence type="ECO:0000313" key="4">
    <source>
        <dbReference type="Proteomes" id="UP001054252"/>
    </source>
</evidence>
<comment type="caution">
    <text evidence="3">The sequence shown here is derived from an EMBL/GenBank/DDBJ whole genome shotgun (WGS) entry which is preliminary data.</text>
</comment>
<organism evidence="3 4">
    <name type="scientific">Rubroshorea leprosula</name>
    <dbReference type="NCBI Taxonomy" id="152421"/>
    <lineage>
        <taxon>Eukaryota</taxon>
        <taxon>Viridiplantae</taxon>
        <taxon>Streptophyta</taxon>
        <taxon>Embryophyta</taxon>
        <taxon>Tracheophyta</taxon>
        <taxon>Spermatophyta</taxon>
        <taxon>Magnoliopsida</taxon>
        <taxon>eudicotyledons</taxon>
        <taxon>Gunneridae</taxon>
        <taxon>Pentapetalae</taxon>
        <taxon>rosids</taxon>
        <taxon>malvids</taxon>
        <taxon>Malvales</taxon>
        <taxon>Dipterocarpaceae</taxon>
        <taxon>Rubroshorea</taxon>
    </lineage>
</organism>
<accession>A0AAV5KGD8</accession>
<name>A0AAV5KGD8_9ROSI</name>
<feature type="compositionally biased region" description="Gly residues" evidence="2">
    <location>
        <begin position="183"/>
        <end position="195"/>
    </location>
</feature>
<dbReference type="AlphaFoldDB" id="A0AAV5KGD8"/>